<proteinExistence type="predicted"/>
<dbReference type="Gene3D" id="1.10.10.10">
    <property type="entry name" value="Winged helix-like DNA-binding domain superfamily/Winged helix DNA-binding domain"/>
    <property type="match status" value="1"/>
</dbReference>
<accession>A0A192A2U0</accession>
<dbReference type="InterPro" id="IPR036388">
    <property type="entry name" value="WH-like_DNA-bd_sf"/>
</dbReference>
<dbReference type="Pfam" id="PF09339">
    <property type="entry name" value="HTH_IclR"/>
    <property type="match status" value="1"/>
</dbReference>
<sequence length="144" mass="15265">MSTAGFTFCMAVQRAQASLRRKLDDKLGTHYGIDFADFVLLDWLASHAGSHVSLAECAQPLGLPRPAVLKRVLALEKIGLVARQSTHAGRQIAIRPAGKTLAHNARETIDWLGGQALTAIEPASIASAAASLHTFAQARALTGL</sequence>
<dbReference type="InterPro" id="IPR005471">
    <property type="entry name" value="Tscrpt_reg_IclR_N"/>
</dbReference>
<dbReference type="GO" id="GO:0006355">
    <property type="term" value="P:regulation of DNA-templated transcription"/>
    <property type="evidence" value="ECO:0007669"/>
    <property type="project" value="InterPro"/>
</dbReference>
<name>A0A192A2U0_9RALS</name>
<dbReference type="EMBL" id="CP016023">
    <property type="protein sequence ID" value="ANJ74658.1"/>
    <property type="molecule type" value="Genomic_DNA"/>
</dbReference>
<evidence type="ECO:0000313" key="2">
    <source>
        <dbReference type="Proteomes" id="UP000078572"/>
    </source>
</evidence>
<protein>
    <submittedName>
        <fullName evidence="1">Uncharacterized protein</fullName>
    </submittedName>
</protein>
<gene>
    <name evidence="1" type="ORF">A9Y76_18905</name>
</gene>
<dbReference type="OrthoDB" id="5295456at2"/>
<dbReference type="STRING" id="190721.ACS15_3997"/>
<organism evidence="1 2">
    <name type="scientific">Ralstonia insidiosa</name>
    <dbReference type="NCBI Taxonomy" id="190721"/>
    <lineage>
        <taxon>Bacteria</taxon>
        <taxon>Pseudomonadati</taxon>
        <taxon>Pseudomonadota</taxon>
        <taxon>Betaproteobacteria</taxon>
        <taxon>Burkholderiales</taxon>
        <taxon>Burkholderiaceae</taxon>
        <taxon>Ralstonia</taxon>
    </lineage>
</organism>
<dbReference type="Proteomes" id="UP000078572">
    <property type="component" value="Chromosome 2"/>
</dbReference>
<reference evidence="2" key="1">
    <citation type="submission" date="2016-06" db="EMBL/GenBank/DDBJ databases">
        <authorList>
            <person name="Xu Y."/>
            <person name="Nagy A."/>
            <person name="Yan X."/>
            <person name="Kim S.W."/>
            <person name="Haley B."/>
            <person name="Liu N.T."/>
            <person name="Nou X."/>
        </authorList>
    </citation>
    <scope>NUCLEOTIDE SEQUENCE [LARGE SCALE GENOMIC DNA]</scope>
    <source>
        <strain evidence="2">ATCC 49129</strain>
    </source>
</reference>
<dbReference type="InterPro" id="IPR036390">
    <property type="entry name" value="WH_DNA-bd_sf"/>
</dbReference>
<keyword evidence="2" id="KW-1185">Reference proteome</keyword>
<dbReference type="GO" id="GO:0003677">
    <property type="term" value="F:DNA binding"/>
    <property type="evidence" value="ECO:0007669"/>
    <property type="project" value="InterPro"/>
</dbReference>
<dbReference type="SUPFAM" id="SSF46785">
    <property type="entry name" value="Winged helix' DNA-binding domain"/>
    <property type="match status" value="1"/>
</dbReference>
<evidence type="ECO:0000313" key="1">
    <source>
        <dbReference type="EMBL" id="ANJ74658.1"/>
    </source>
</evidence>
<dbReference type="GeneID" id="61528102"/>
<dbReference type="RefSeq" id="WP_064806690.1">
    <property type="nucleotide sequence ID" value="NZ_CP016023.1"/>
</dbReference>
<dbReference type="AlphaFoldDB" id="A0A192A2U0"/>